<protein>
    <recommendedName>
        <fullName evidence="2">Thioredoxin domain-containing protein</fullName>
    </recommendedName>
</protein>
<accession>A0A0G4GRF2</accession>
<evidence type="ECO:0000313" key="3">
    <source>
        <dbReference type="EMBL" id="CEM33101.1"/>
    </source>
</evidence>
<dbReference type="PhylomeDB" id="A0A0G4GRF2"/>
<dbReference type="PANTHER" id="PTHR45663">
    <property type="entry name" value="GEO12009P1"/>
    <property type="match status" value="1"/>
</dbReference>
<dbReference type="SUPFAM" id="SSF52833">
    <property type="entry name" value="Thioredoxin-like"/>
    <property type="match status" value="1"/>
</dbReference>
<gene>
    <name evidence="3" type="ORF">Vbra_18478</name>
</gene>
<dbReference type="AlphaFoldDB" id="A0A0G4GRF2"/>
<sequence>MPYSSARASPRSHRFIRHFFLLLSASWSLLPSAAFTHSGGVLRDRSSLSISRRCDYSRCDESRRLLLRRQISRRAAQAALSDDAVAVSDTHPPAKRALTDVDDHTFSSAVLSGSKTVLVFFSASWCGPCKLAESVLEDLSDELAGQVDVYRVCIDSSPGVAIEYRIRSIPTCVLFRDGKAVDRVVGAVPRATIMKTLNAYVN</sequence>
<organism evidence="3 4">
    <name type="scientific">Vitrella brassicaformis (strain CCMP3155)</name>
    <dbReference type="NCBI Taxonomy" id="1169540"/>
    <lineage>
        <taxon>Eukaryota</taxon>
        <taxon>Sar</taxon>
        <taxon>Alveolata</taxon>
        <taxon>Colpodellida</taxon>
        <taxon>Vitrellaceae</taxon>
        <taxon>Vitrella</taxon>
    </lineage>
</organism>
<proteinExistence type="predicted"/>
<dbReference type="InterPro" id="IPR013766">
    <property type="entry name" value="Thioredoxin_domain"/>
</dbReference>
<keyword evidence="4" id="KW-1185">Reference proteome</keyword>
<dbReference type="Gene3D" id="3.40.30.10">
    <property type="entry name" value="Glutaredoxin"/>
    <property type="match status" value="1"/>
</dbReference>
<dbReference type="Pfam" id="PF00085">
    <property type="entry name" value="Thioredoxin"/>
    <property type="match status" value="1"/>
</dbReference>
<dbReference type="GO" id="GO:0015035">
    <property type="term" value="F:protein-disulfide reductase activity"/>
    <property type="evidence" value="ECO:0007669"/>
    <property type="project" value="TreeGrafter"/>
</dbReference>
<keyword evidence="1" id="KW-0732">Signal</keyword>
<feature type="domain" description="Thioredoxin" evidence="2">
    <location>
        <begin position="85"/>
        <end position="202"/>
    </location>
</feature>
<dbReference type="PANTHER" id="PTHR45663:SF11">
    <property type="entry name" value="GEO12009P1"/>
    <property type="match status" value="1"/>
</dbReference>
<evidence type="ECO:0000259" key="2">
    <source>
        <dbReference type="PROSITE" id="PS51352"/>
    </source>
</evidence>
<dbReference type="STRING" id="1169540.A0A0G4GRF2"/>
<dbReference type="Proteomes" id="UP000041254">
    <property type="component" value="Unassembled WGS sequence"/>
</dbReference>
<evidence type="ECO:0000313" key="4">
    <source>
        <dbReference type="Proteomes" id="UP000041254"/>
    </source>
</evidence>
<dbReference type="EMBL" id="CDMY01000770">
    <property type="protein sequence ID" value="CEM33101.1"/>
    <property type="molecule type" value="Genomic_DNA"/>
</dbReference>
<dbReference type="InterPro" id="IPR036249">
    <property type="entry name" value="Thioredoxin-like_sf"/>
</dbReference>
<name>A0A0G4GRF2_VITBC</name>
<dbReference type="GO" id="GO:0005737">
    <property type="term" value="C:cytoplasm"/>
    <property type="evidence" value="ECO:0007669"/>
    <property type="project" value="TreeGrafter"/>
</dbReference>
<feature type="chain" id="PRO_5005190540" description="Thioredoxin domain-containing protein" evidence="1">
    <location>
        <begin position="35"/>
        <end position="202"/>
    </location>
</feature>
<dbReference type="OrthoDB" id="2121326at2759"/>
<feature type="signal peptide" evidence="1">
    <location>
        <begin position="1"/>
        <end position="34"/>
    </location>
</feature>
<dbReference type="VEuPathDB" id="CryptoDB:Vbra_18478"/>
<dbReference type="InParanoid" id="A0A0G4GRF2"/>
<evidence type="ECO:0000256" key="1">
    <source>
        <dbReference type="SAM" id="SignalP"/>
    </source>
</evidence>
<dbReference type="PROSITE" id="PS51352">
    <property type="entry name" value="THIOREDOXIN_2"/>
    <property type="match status" value="1"/>
</dbReference>
<reference evidence="3 4" key="1">
    <citation type="submission" date="2014-11" db="EMBL/GenBank/DDBJ databases">
        <authorList>
            <person name="Zhu J."/>
            <person name="Qi W."/>
            <person name="Song R."/>
        </authorList>
    </citation>
    <scope>NUCLEOTIDE SEQUENCE [LARGE SCALE GENOMIC DNA]</scope>
</reference>
<dbReference type="CDD" id="cd02947">
    <property type="entry name" value="TRX_family"/>
    <property type="match status" value="1"/>
</dbReference>